<sequence length="301" mass="34746">MLMEFSWISETKEPEKVRLFLKARGVSHRMFSQIKHFGGKIVVEGREVFTNDYVKNGEKITIFMPPERENVELDADFTDPLKVVFEDKNFLIVDKPAFVTTVPGHADRKTTLVNMIKAHLIQEKADSLVPHVVTRLDRDTSGLVLLAKHKFAHALLNDALMEHHDIEKFYVALVSGNFQEDHGMIDEPIGRIEGDFIRRQVRQDGKRSVTEYWIEKRFDNFTQLRIQLHTGRTHQIRVHMAWAGHPLIGDVLYGGPHSKLISRQALHASEMIFFDPFANKNQHFNAGLPDDIQRIIEAENY</sequence>
<name>A0NKM9_OENOE</name>
<dbReference type="InterPro" id="IPR006145">
    <property type="entry name" value="PsdUridine_synth_RsuA/RluA"/>
</dbReference>
<evidence type="ECO:0000259" key="5">
    <source>
        <dbReference type="Pfam" id="PF00849"/>
    </source>
</evidence>
<evidence type="ECO:0000313" key="7">
    <source>
        <dbReference type="Proteomes" id="UP000003346"/>
    </source>
</evidence>
<feature type="active site" evidence="3">
    <location>
        <position position="137"/>
    </location>
</feature>
<dbReference type="Gene3D" id="3.30.2350.10">
    <property type="entry name" value="Pseudouridine synthase"/>
    <property type="match status" value="1"/>
</dbReference>
<organism evidence="6 7">
    <name type="scientific">Oenococcus oeni ATCC BAA-1163</name>
    <dbReference type="NCBI Taxonomy" id="379360"/>
    <lineage>
        <taxon>Bacteria</taxon>
        <taxon>Bacillati</taxon>
        <taxon>Bacillota</taxon>
        <taxon>Bacilli</taxon>
        <taxon>Lactobacillales</taxon>
        <taxon>Lactobacillaceae</taxon>
        <taxon>Oenococcus</taxon>
    </lineage>
</organism>
<dbReference type="InterPro" id="IPR050188">
    <property type="entry name" value="RluA_PseudoU_synthase"/>
</dbReference>
<dbReference type="InterPro" id="IPR006224">
    <property type="entry name" value="PsdUridine_synth_RluA-like_CS"/>
</dbReference>
<evidence type="ECO:0000256" key="4">
    <source>
        <dbReference type="RuleBase" id="RU362028"/>
    </source>
</evidence>
<dbReference type="CDD" id="cd02869">
    <property type="entry name" value="PseudoU_synth_RluA_like"/>
    <property type="match status" value="1"/>
</dbReference>
<comment type="function">
    <text evidence="4">Responsible for synthesis of pseudouridine from uracil.</text>
</comment>
<evidence type="ECO:0000256" key="1">
    <source>
        <dbReference type="ARBA" id="ARBA00000073"/>
    </source>
</evidence>
<dbReference type="SUPFAM" id="SSF55120">
    <property type="entry name" value="Pseudouridine synthase"/>
    <property type="match status" value="1"/>
</dbReference>
<comment type="similarity">
    <text evidence="2 4">Belongs to the pseudouridine synthase RluA family.</text>
</comment>
<dbReference type="InterPro" id="IPR006225">
    <property type="entry name" value="PsdUridine_synth_RluC/D"/>
</dbReference>
<keyword evidence="4" id="KW-0413">Isomerase</keyword>
<dbReference type="GO" id="GO:0009982">
    <property type="term" value="F:pseudouridine synthase activity"/>
    <property type="evidence" value="ECO:0007669"/>
    <property type="project" value="InterPro"/>
</dbReference>
<gene>
    <name evidence="6" type="primary">rluE</name>
    <name evidence="6" type="ORF">OENOO_64031</name>
</gene>
<comment type="catalytic activity">
    <reaction evidence="1 4">
        <text>a uridine in RNA = a pseudouridine in RNA</text>
        <dbReference type="Rhea" id="RHEA:48348"/>
        <dbReference type="Rhea" id="RHEA-COMP:12068"/>
        <dbReference type="Rhea" id="RHEA-COMP:12069"/>
        <dbReference type="ChEBI" id="CHEBI:65314"/>
        <dbReference type="ChEBI" id="CHEBI:65315"/>
    </reaction>
</comment>
<dbReference type="PROSITE" id="PS01129">
    <property type="entry name" value="PSI_RLU"/>
    <property type="match status" value="1"/>
</dbReference>
<accession>A0NKM9</accession>
<dbReference type="EMBL" id="AAUV01000059">
    <property type="protein sequence ID" value="EAV38919.1"/>
    <property type="molecule type" value="Genomic_DNA"/>
</dbReference>
<dbReference type="AlphaFoldDB" id="A0NKM9"/>
<protein>
    <recommendedName>
        <fullName evidence="4">Pseudouridine synthase</fullName>
        <ecNumber evidence="4">5.4.99.-</ecNumber>
    </recommendedName>
</protein>
<dbReference type="GO" id="GO:0003723">
    <property type="term" value="F:RNA binding"/>
    <property type="evidence" value="ECO:0007669"/>
    <property type="project" value="InterPro"/>
</dbReference>
<comment type="caution">
    <text evidence="6">The sequence shown here is derived from an EMBL/GenBank/DDBJ whole genome shotgun (WGS) entry which is preliminary data.</text>
</comment>
<feature type="domain" description="Pseudouridine synthase RsuA/RluA-like" evidence="5">
    <location>
        <begin position="89"/>
        <end position="241"/>
    </location>
</feature>
<dbReference type="InterPro" id="IPR020103">
    <property type="entry name" value="PsdUridine_synth_cat_dom_sf"/>
</dbReference>
<dbReference type="HOGENOM" id="CLU_016902_8_2_9"/>
<proteinExistence type="inferred from homology"/>
<dbReference type="Proteomes" id="UP000003346">
    <property type="component" value="Unassembled WGS sequence"/>
</dbReference>
<evidence type="ECO:0000256" key="2">
    <source>
        <dbReference type="ARBA" id="ARBA00010876"/>
    </source>
</evidence>
<dbReference type="GO" id="GO:0000455">
    <property type="term" value="P:enzyme-directed rRNA pseudouridine synthesis"/>
    <property type="evidence" value="ECO:0007669"/>
    <property type="project" value="TreeGrafter"/>
</dbReference>
<dbReference type="PANTHER" id="PTHR21600:SF35">
    <property type="entry name" value="PSEUDOURIDINE SYNTHASE"/>
    <property type="match status" value="1"/>
</dbReference>
<reference evidence="6 7" key="1">
    <citation type="submission" date="2006-11" db="EMBL/GenBank/DDBJ databases">
        <authorList>
            <consortium name="Laboratoire de Microbiologie (Universite Bourgogne)"/>
            <consortium name="GENOME Express"/>
            <consortium name="UMR Oenologie Ampelologie (Universite Bordeaux 2)"/>
            <person name="Guzzo J."/>
        </authorList>
    </citation>
    <scope>NUCLEOTIDE SEQUENCE [LARGE SCALE GENOMIC DNA]</scope>
    <source>
        <strain evidence="6 7">ATCC BAA-1163</strain>
    </source>
</reference>
<dbReference type="EC" id="5.4.99.-" evidence="4"/>
<dbReference type="GO" id="GO:0140098">
    <property type="term" value="F:catalytic activity, acting on RNA"/>
    <property type="evidence" value="ECO:0007669"/>
    <property type="project" value="UniProtKB-ARBA"/>
</dbReference>
<evidence type="ECO:0000313" key="6">
    <source>
        <dbReference type="EMBL" id="EAV38919.1"/>
    </source>
</evidence>
<dbReference type="Pfam" id="PF00849">
    <property type="entry name" value="PseudoU_synth_2"/>
    <property type="match status" value="1"/>
</dbReference>
<evidence type="ECO:0000256" key="3">
    <source>
        <dbReference type="PIRSR" id="PIRSR606225-1"/>
    </source>
</evidence>
<dbReference type="NCBIfam" id="TIGR00005">
    <property type="entry name" value="rluA_subfam"/>
    <property type="match status" value="1"/>
</dbReference>
<dbReference type="PANTHER" id="PTHR21600">
    <property type="entry name" value="MITOCHONDRIAL RNA PSEUDOURIDINE SYNTHASE"/>
    <property type="match status" value="1"/>
</dbReference>